<organism evidence="1 2">
    <name type="scientific">Apiospora aurea</name>
    <dbReference type="NCBI Taxonomy" id="335848"/>
    <lineage>
        <taxon>Eukaryota</taxon>
        <taxon>Fungi</taxon>
        <taxon>Dikarya</taxon>
        <taxon>Ascomycota</taxon>
        <taxon>Pezizomycotina</taxon>
        <taxon>Sordariomycetes</taxon>
        <taxon>Xylariomycetidae</taxon>
        <taxon>Amphisphaeriales</taxon>
        <taxon>Apiosporaceae</taxon>
        <taxon>Apiospora</taxon>
    </lineage>
</organism>
<accession>A0ABR1QT89</accession>
<gene>
    <name evidence="1" type="ORF">PG986_000147</name>
</gene>
<reference evidence="1 2" key="1">
    <citation type="submission" date="2023-01" db="EMBL/GenBank/DDBJ databases">
        <title>Analysis of 21 Apiospora genomes using comparative genomics revels a genus with tremendous synthesis potential of carbohydrate active enzymes and secondary metabolites.</title>
        <authorList>
            <person name="Sorensen T."/>
        </authorList>
    </citation>
    <scope>NUCLEOTIDE SEQUENCE [LARGE SCALE GENOMIC DNA]</scope>
    <source>
        <strain evidence="1 2">CBS 24483</strain>
    </source>
</reference>
<name>A0ABR1QT89_9PEZI</name>
<dbReference type="RefSeq" id="XP_066705262.1">
    <property type="nucleotide sequence ID" value="XM_066836369.1"/>
</dbReference>
<comment type="caution">
    <text evidence="1">The sequence shown here is derived from an EMBL/GenBank/DDBJ whole genome shotgun (WGS) entry which is preliminary data.</text>
</comment>
<evidence type="ECO:0000313" key="1">
    <source>
        <dbReference type="EMBL" id="KAK7965870.1"/>
    </source>
</evidence>
<sequence length="85" mass="9572">MEGKHYLKEDRTAELQGRFSDAMCQYRLGTDIQVWLDCYFLVGTPKSNSLGALMVELRIGFSRNAHKHVAGVKKMDSPSSIDGKH</sequence>
<proteinExistence type="predicted"/>
<dbReference type="GeneID" id="92069431"/>
<evidence type="ECO:0000313" key="2">
    <source>
        <dbReference type="Proteomes" id="UP001391051"/>
    </source>
</evidence>
<dbReference type="Proteomes" id="UP001391051">
    <property type="component" value="Unassembled WGS sequence"/>
</dbReference>
<dbReference type="EMBL" id="JAQQWE010000001">
    <property type="protein sequence ID" value="KAK7965870.1"/>
    <property type="molecule type" value="Genomic_DNA"/>
</dbReference>
<keyword evidence="2" id="KW-1185">Reference proteome</keyword>
<protein>
    <submittedName>
        <fullName evidence="1">Uncharacterized protein</fullName>
    </submittedName>
</protein>